<evidence type="ECO:0000256" key="6">
    <source>
        <dbReference type="ARBA" id="ARBA00022917"/>
    </source>
</evidence>
<dbReference type="InterPro" id="IPR014729">
    <property type="entry name" value="Rossmann-like_a/b/a_fold"/>
</dbReference>
<feature type="binding site" evidence="9">
    <location>
        <begin position="155"/>
        <end position="157"/>
    </location>
    <ligand>
        <name>ATP</name>
        <dbReference type="ChEBI" id="CHEBI:30616"/>
    </ligand>
</feature>
<keyword evidence="5 9" id="KW-0067">ATP-binding</keyword>
<organism evidence="12 13">
    <name type="scientific">Azotobacter chroococcum NCIMB 8003</name>
    <dbReference type="NCBI Taxonomy" id="1328314"/>
    <lineage>
        <taxon>Bacteria</taxon>
        <taxon>Pseudomonadati</taxon>
        <taxon>Pseudomonadota</taxon>
        <taxon>Gammaproteobacteria</taxon>
        <taxon>Pseudomonadales</taxon>
        <taxon>Pseudomonadaceae</taxon>
        <taxon>Azotobacter</taxon>
    </lineage>
</organism>
<dbReference type="EMBL" id="CP010415">
    <property type="protein sequence ID" value="AJE22380.1"/>
    <property type="molecule type" value="Genomic_DNA"/>
</dbReference>
<keyword evidence="6 9" id="KW-0648">Protein biosynthesis</keyword>
<dbReference type="InterPro" id="IPR036913">
    <property type="entry name" value="YegP-like_sf"/>
</dbReference>
<evidence type="ECO:0000256" key="4">
    <source>
        <dbReference type="ARBA" id="ARBA00022741"/>
    </source>
</evidence>
<keyword evidence="4 9" id="KW-0547">Nucleotide-binding</keyword>
<comment type="catalytic activity">
    <reaction evidence="8 9">
        <text>tRNA(Trp) + L-tryptophan + ATP = L-tryptophyl-tRNA(Trp) + AMP + diphosphate + H(+)</text>
        <dbReference type="Rhea" id="RHEA:24080"/>
        <dbReference type="Rhea" id="RHEA-COMP:9671"/>
        <dbReference type="Rhea" id="RHEA-COMP:9705"/>
        <dbReference type="ChEBI" id="CHEBI:15378"/>
        <dbReference type="ChEBI" id="CHEBI:30616"/>
        <dbReference type="ChEBI" id="CHEBI:33019"/>
        <dbReference type="ChEBI" id="CHEBI:57912"/>
        <dbReference type="ChEBI" id="CHEBI:78442"/>
        <dbReference type="ChEBI" id="CHEBI:78535"/>
        <dbReference type="ChEBI" id="CHEBI:456215"/>
        <dbReference type="EC" id="6.1.1.2"/>
    </reaction>
</comment>
<comment type="subunit">
    <text evidence="9">Homodimer.</text>
</comment>
<keyword evidence="3 9" id="KW-0436">Ligase</keyword>
<dbReference type="GO" id="GO:0005829">
    <property type="term" value="C:cytosol"/>
    <property type="evidence" value="ECO:0007669"/>
    <property type="project" value="TreeGrafter"/>
</dbReference>
<dbReference type="Pfam" id="PF00579">
    <property type="entry name" value="tRNA-synt_1b"/>
    <property type="match status" value="1"/>
</dbReference>
<feature type="binding site" evidence="9">
    <location>
        <begin position="204"/>
        <end position="208"/>
    </location>
    <ligand>
        <name>ATP</name>
        <dbReference type="ChEBI" id="CHEBI:30616"/>
    </ligand>
</feature>
<dbReference type="PANTHER" id="PTHR43766">
    <property type="entry name" value="TRYPTOPHAN--TRNA LIGASE, MITOCHONDRIAL"/>
    <property type="match status" value="1"/>
</dbReference>
<evidence type="ECO:0000256" key="2">
    <source>
        <dbReference type="ARBA" id="ARBA00022490"/>
    </source>
</evidence>
<evidence type="ECO:0000256" key="10">
    <source>
        <dbReference type="RuleBase" id="RU363036"/>
    </source>
</evidence>
<gene>
    <name evidence="9 12" type="primary">trpS</name>
    <name evidence="12" type="ORF">Achr_29670</name>
</gene>
<dbReference type="NCBIfam" id="NF008923">
    <property type="entry name" value="PRK12284.1"/>
    <property type="match status" value="1"/>
</dbReference>
<evidence type="ECO:0000256" key="7">
    <source>
        <dbReference type="ARBA" id="ARBA00023146"/>
    </source>
</evidence>
<dbReference type="InterPro" id="IPR024109">
    <property type="entry name" value="Trp-tRNA-ligase_bac-type"/>
</dbReference>
<proteinExistence type="inferred from homology"/>
<dbReference type="PRINTS" id="PR01039">
    <property type="entry name" value="TRNASYNTHTRP"/>
</dbReference>
<feature type="binding site" evidence="9">
    <location>
        <begin position="10"/>
        <end position="12"/>
    </location>
    <ligand>
        <name>ATP</name>
        <dbReference type="ChEBI" id="CHEBI:30616"/>
    </ligand>
</feature>
<keyword evidence="2 9" id="KW-0963">Cytoplasm</keyword>
<evidence type="ECO:0000313" key="12">
    <source>
        <dbReference type="EMBL" id="AJE22380.1"/>
    </source>
</evidence>
<evidence type="ECO:0000256" key="9">
    <source>
        <dbReference type="HAMAP-Rule" id="MF_00140"/>
    </source>
</evidence>
<dbReference type="CDD" id="cd00806">
    <property type="entry name" value="TrpRS_core"/>
    <property type="match status" value="1"/>
</dbReference>
<dbReference type="EC" id="6.1.1.2" evidence="9"/>
<keyword evidence="7 9" id="KW-0030">Aminoacyl-tRNA synthetase</keyword>
<dbReference type="Proteomes" id="UP000068210">
    <property type="component" value="Chromosome"/>
</dbReference>
<dbReference type="GeneID" id="61930079"/>
<dbReference type="PANTHER" id="PTHR43766:SF1">
    <property type="entry name" value="TRYPTOPHAN--TRNA LIGASE, MITOCHONDRIAL"/>
    <property type="match status" value="1"/>
</dbReference>
<dbReference type="GO" id="GO:0004830">
    <property type="term" value="F:tryptophan-tRNA ligase activity"/>
    <property type="evidence" value="ECO:0007669"/>
    <property type="project" value="UniProtKB-UniRule"/>
</dbReference>
<dbReference type="GO" id="GO:0006436">
    <property type="term" value="P:tryptophanyl-tRNA aminoacylation"/>
    <property type="evidence" value="ECO:0007669"/>
    <property type="project" value="UniProtKB-UniRule"/>
</dbReference>
<feature type="short sequence motif" description="'KMSKS' region" evidence="9">
    <location>
        <begin position="204"/>
        <end position="208"/>
    </location>
</feature>
<keyword evidence="11" id="KW-0175">Coiled coil</keyword>
<comment type="similarity">
    <text evidence="1 9 10">Belongs to the class-I aminoacyl-tRNA synthetase family.</text>
</comment>
<feature type="binding site" evidence="9">
    <location>
        <position position="143"/>
    </location>
    <ligand>
        <name>L-tryptophan</name>
        <dbReference type="ChEBI" id="CHEBI:57912"/>
    </ligand>
</feature>
<protein>
    <recommendedName>
        <fullName evidence="9">Tryptophan--tRNA ligase</fullName>
        <ecNumber evidence="9">6.1.1.2</ecNumber>
    </recommendedName>
    <alternativeName>
        <fullName evidence="9">Tryptophanyl-tRNA synthetase</fullName>
        <shortName evidence="9">TrpRS</shortName>
    </alternativeName>
</protein>
<feature type="short sequence motif" description="'HIGH' region" evidence="9">
    <location>
        <begin position="11"/>
        <end position="19"/>
    </location>
</feature>
<dbReference type="HOGENOM" id="CLU_029244_5_1_6"/>
<feature type="binding site" evidence="9">
    <location>
        <begin position="18"/>
        <end position="19"/>
    </location>
    <ligand>
        <name>ATP</name>
        <dbReference type="ChEBI" id="CHEBI:30616"/>
    </ligand>
</feature>
<evidence type="ECO:0000256" key="3">
    <source>
        <dbReference type="ARBA" id="ARBA00022598"/>
    </source>
</evidence>
<evidence type="ECO:0000313" key="13">
    <source>
        <dbReference type="Proteomes" id="UP000068210"/>
    </source>
</evidence>
<dbReference type="AlphaFoldDB" id="A0A0C4WS06"/>
<evidence type="ECO:0000256" key="5">
    <source>
        <dbReference type="ARBA" id="ARBA00022840"/>
    </source>
</evidence>
<dbReference type="InterPro" id="IPR002306">
    <property type="entry name" value="Trp-tRNA-ligase"/>
</dbReference>
<comment type="subcellular location">
    <subcellularLocation>
        <location evidence="9">Cytoplasm</location>
    </subcellularLocation>
</comment>
<dbReference type="Gene3D" id="2.30.29.80">
    <property type="match status" value="1"/>
</dbReference>
<dbReference type="InterPro" id="IPR002305">
    <property type="entry name" value="aa-tRNA-synth_Ic"/>
</dbReference>
<dbReference type="InterPro" id="IPR050203">
    <property type="entry name" value="Trp-tRNA_synthetase"/>
</dbReference>
<keyword evidence="13" id="KW-1185">Reference proteome</keyword>
<name>A0A0C4WS06_9GAMM</name>
<dbReference type="RefSeq" id="WP_039805605.1">
    <property type="nucleotide sequence ID" value="NZ_CP010415.1"/>
</dbReference>
<dbReference type="GO" id="GO:0005524">
    <property type="term" value="F:ATP binding"/>
    <property type="evidence" value="ECO:0007669"/>
    <property type="project" value="UniProtKB-UniRule"/>
</dbReference>
<dbReference type="SUPFAM" id="SSF160113">
    <property type="entry name" value="YegP-like"/>
    <property type="match status" value="1"/>
</dbReference>
<dbReference type="Gene3D" id="3.40.50.620">
    <property type="entry name" value="HUPs"/>
    <property type="match status" value="1"/>
</dbReference>
<dbReference type="NCBIfam" id="TIGR00233">
    <property type="entry name" value="trpS"/>
    <property type="match status" value="1"/>
</dbReference>
<dbReference type="FunFam" id="3.40.50.620:FF:000144">
    <property type="entry name" value="Tryptophan--tRNA ligase"/>
    <property type="match status" value="1"/>
</dbReference>
<accession>A0A0C4WS06</accession>
<reference evidence="12 13" key="1">
    <citation type="journal article" date="2015" name="PLoS ONE">
        <title>Azotobacter Genomes: The Genome of Azotobacter chroococcum NCIMB 8003 (ATCC 4412).</title>
        <authorList>
            <person name="Robson R.L."/>
            <person name="Jones R."/>
            <person name="Robson R.M."/>
            <person name="Schwartz A."/>
            <person name="Richardson T.H."/>
        </authorList>
    </citation>
    <scope>NUCLEOTIDE SEQUENCE [LARGE SCALE GENOMIC DNA]</scope>
    <source>
        <strain evidence="12 13">NCIMB 8003</strain>
    </source>
</reference>
<evidence type="ECO:0000256" key="11">
    <source>
        <dbReference type="SAM" id="Coils"/>
    </source>
</evidence>
<dbReference type="HAMAP" id="MF_00140_B">
    <property type="entry name" value="Trp_tRNA_synth_B"/>
    <property type="match status" value="1"/>
</dbReference>
<comment type="function">
    <text evidence="9">Catalyzes the attachment of tryptophan to tRNA(Trp).</text>
</comment>
<evidence type="ECO:0000256" key="1">
    <source>
        <dbReference type="ARBA" id="ARBA00005594"/>
    </source>
</evidence>
<dbReference type="STRING" id="1328314.Achr_29670"/>
<feature type="coiled-coil region" evidence="11">
    <location>
        <begin position="274"/>
        <end position="301"/>
    </location>
</feature>
<evidence type="ECO:0000256" key="8">
    <source>
        <dbReference type="ARBA" id="ARBA00049929"/>
    </source>
</evidence>
<dbReference type="Gene3D" id="1.10.240.10">
    <property type="entry name" value="Tyrosyl-Transfer RNA Synthetase"/>
    <property type="match status" value="1"/>
</dbReference>
<dbReference type="KEGG" id="acx:Achr_29670"/>
<dbReference type="SUPFAM" id="SSF52374">
    <property type="entry name" value="Nucleotidylyl transferase"/>
    <property type="match status" value="1"/>
</dbReference>
<feature type="binding site" evidence="9">
    <location>
        <position position="197"/>
    </location>
    <ligand>
        <name>ATP</name>
        <dbReference type="ChEBI" id="CHEBI:30616"/>
    </ligand>
</feature>
<sequence>MTTRILTGITTTGTPHLGNYAGAIRPAIVASRDPHADSFYFLADYHALIKCDDPERIQRSRLEIAATWLACGLDAEKTTFYRQSDIPEITELTWLLTCVTAKGLLNRAHAYKASVDKNLEVGEDPDAGVTMGLFSYPVLMAADILMFNANKVPVGRDQIQHVEMARDIGQRFNHLFGRGSEFFTLPEAVVEAEVATLPGLDGRKMSKSYDNTIPLFGSARQLKDAIARIITDSREPGEPKDPDSSHLFTLYQAFAAPEQLAGFRADLLAGLAWGEAKQRLLQLLENELGEARERYQTLIARPLDLEDILQAGAAKARRIATPFLGELREAVGLRSFRSDVRSQAASGKKKAAKAARFVSFRESDGRFRFRFLAADGEELLLSRPFDDPKAVGRISQRLIALGPDALELRADEGAQFSLWLDGECMADSPVYADPDALEAAMLRLREAIAGLAD</sequence>
<dbReference type="FunFam" id="1.10.240.10:FF:000005">
    <property type="entry name" value="Tryptophan--tRNA ligase"/>
    <property type="match status" value="1"/>
</dbReference>